<dbReference type="OrthoDB" id="2803783at2759"/>
<feature type="region of interest" description="Disordered" evidence="1">
    <location>
        <begin position="569"/>
        <end position="610"/>
    </location>
</feature>
<gene>
    <name evidence="2" type="ORF">M378DRAFT_180387</name>
</gene>
<proteinExistence type="predicted"/>
<dbReference type="AlphaFoldDB" id="A0A0C2WUU7"/>
<dbReference type="HOGENOM" id="CLU_447561_0_0_1"/>
<feature type="region of interest" description="Disordered" evidence="1">
    <location>
        <begin position="305"/>
        <end position="390"/>
    </location>
</feature>
<dbReference type="InParanoid" id="A0A0C2WUU7"/>
<name>A0A0C2WUU7_AMAMK</name>
<evidence type="ECO:0000313" key="3">
    <source>
        <dbReference type="Proteomes" id="UP000054549"/>
    </source>
</evidence>
<protein>
    <submittedName>
        <fullName evidence="2">Uncharacterized protein</fullName>
    </submittedName>
</protein>
<accession>A0A0C2WUU7</accession>
<feature type="compositionally biased region" description="Polar residues" evidence="1">
    <location>
        <begin position="356"/>
        <end position="371"/>
    </location>
</feature>
<dbReference type="Proteomes" id="UP000054549">
    <property type="component" value="Unassembled WGS sequence"/>
</dbReference>
<dbReference type="STRING" id="946122.A0A0C2WUU7"/>
<dbReference type="EMBL" id="KN818296">
    <property type="protein sequence ID" value="KIL60561.1"/>
    <property type="molecule type" value="Genomic_DNA"/>
</dbReference>
<organism evidence="2 3">
    <name type="scientific">Amanita muscaria (strain Koide BX008)</name>
    <dbReference type="NCBI Taxonomy" id="946122"/>
    <lineage>
        <taxon>Eukaryota</taxon>
        <taxon>Fungi</taxon>
        <taxon>Dikarya</taxon>
        <taxon>Basidiomycota</taxon>
        <taxon>Agaricomycotina</taxon>
        <taxon>Agaricomycetes</taxon>
        <taxon>Agaricomycetidae</taxon>
        <taxon>Agaricales</taxon>
        <taxon>Pluteineae</taxon>
        <taxon>Amanitaceae</taxon>
        <taxon>Amanita</taxon>
    </lineage>
</organism>
<reference evidence="2 3" key="1">
    <citation type="submission" date="2014-04" db="EMBL/GenBank/DDBJ databases">
        <title>Evolutionary Origins and Diversification of the Mycorrhizal Mutualists.</title>
        <authorList>
            <consortium name="DOE Joint Genome Institute"/>
            <consortium name="Mycorrhizal Genomics Consortium"/>
            <person name="Kohler A."/>
            <person name="Kuo A."/>
            <person name="Nagy L.G."/>
            <person name="Floudas D."/>
            <person name="Copeland A."/>
            <person name="Barry K.W."/>
            <person name="Cichocki N."/>
            <person name="Veneault-Fourrey C."/>
            <person name="LaButti K."/>
            <person name="Lindquist E.A."/>
            <person name="Lipzen A."/>
            <person name="Lundell T."/>
            <person name="Morin E."/>
            <person name="Murat C."/>
            <person name="Riley R."/>
            <person name="Ohm R."/>
            <person name="Sun H."/>
            <person name="Tunlid A."/>
            <person name="Henrissat B."/>
            <person name="Grigoriev I.V."/>
            <person name="Hibbett D.S."/>
            <person name="Martin F."/>
        </authorList>
    </citation>
    <scope>NUCLEOTIDE SEQUENCE [LARGE SCALE GENOMIC DNA]</scope>
    <source>
        <strain evidence="2 3">Koide BX008</strain>
    </source>
</reference>
<keyword evidence="3" id="KW-1185">Reference proteome</keyword>
<evidence type="ECO:0000256" key="1">
    <source>
        <dbReference type="SAM" id="MobiDB-lite"/>
    </source>
</evidence>
<sequence>MPRSWVRNASEEQKEYLRNLYQPFIQARKDGQIEPFKTNLFRGWFESWPKETELFGKDWKKEDLTTEDLRRLSRALETRKLQLYNHIRWQSSGKVIRSRSSGILQKFFKKEKKVTKRSRKNHKLELYSQRYYESQFKAQVDKEVLDTTPANESKKDFNKRKMTIYRRWRSLAWEMESSEVKAEIDALWNEKNTPEGNAPDDDGDENEAQVIESFQGSVDELGEAVTSFLRELHEEMGWALTVLGGGLNHEGEVKMVVTHVGKTTSGKTFLHICDKYQENVLQEYLNFVNIRHSIEERLLRAQVHTECKKTPTSQDTEAPGTRGDGGSQTTPTNKGKCGQKKCDNKDGSAIPEDVTENTTSMTAPKNTAEHSQTTDERLASPIPPSDRSTAEAGMLSANRVDLSAKDRNEVQVPSLWSQSSFIFPGGTNFPQGGGLASSFPPNTHALFTSAVTPATAMPQSFGYSMSATPPGSAFSPAAQNNQWWIPTSTPFQNLSPMSKFMVQTQPINLDPYDDSHNWNMQSFMPDGIFSNTTNLTSDAFMSPVPSVVYPLSYSQLHLNEDAIMPGSDSNCVSFTPQGAEKASMQGSENTELSDHEGEAPTAQSKPHRRS</sequence>
<evidence type="ECO:0000313" key="2">
    <source>
        <dbReference type="EMBL" id="KIL60561.1"/>
    </source>
</evidence>